<keyword evidence="4" id="KW-1185">Reference proteome</keyword>
<dbReference type="PANTHER" id="PTHR31157">
    <property type="entry name" value="SCP DOMAIN-CONTAINING PROTEIN"/>
    <property type="match status" value="1"/>
</dbReference>
<dbReference type="OrthoDB" id="9811255at2"/>
<evidence type="ECO:0000256" key="1">
    <source>
        <dbReference type="SAM" id="SignalP"/>
    </source>
</evidence>
<feature type="chain" id="PRO_5011573342" evidence="1">
    <location>
        <begin position="21"/>
        <end position="159"/>
    </location>
</feature>
<dbReference type="AlphaFoldDB" id="A0A1I6W1E4"/>
<dbReference type="EMBL" id="FOZW01000014">
    <property type="protein sequence ID" value="SFT19793.1"/>
    <property type="molecule type" value="Genomic_DNA"/>
</dbReference>
<sequence length="159" mass="17115">MRHALPARLLPLALSVALSACVVVPLPQTDSGGAPARFLEDASGAQLNALRERNGLAPLSHSPRLEKVAQGHATDMARMQKMTHTGSDGSSIGTRIKRSGYNLRRGAENIAETRRGLRGAMEIWTKSPPHLSNMLMADVTEYGIAGSGRYWAMVVARTK</sequence>
<proteinExistence type="predicted"/>
<dbReference type="PANTHER" id="PTHR31157:SF1">
    <property type="entry name" value="SCP DOMAIN-CONTAINING PROTEIN"/>
    <property type="match status" value="1"/>
</dbReference>
<evidence type="ECO:0000313" key="3">
    <source>
        <dbReference type="EMBL" id="SFT19793.1"/>
    </source>
</evidence>
<feature type="domain" description="SCP" evidence="2">
    <location>
        <begin position="47"/>
        <end position="145"/>
    </location>
</feature>
<dbReference type="PROSITE" id="PS51257">
    <property type="entry name" value="PROKAR_LIPOPROTEIN"/>
    <property type="match status" value="1"/>
</dbReference>
<dbReference type="STRING" id="311180.SAMN04488050_11419"/>
<evidence type="ECO:0000259" key="2">
    <source>
        <dbReference type="Pfam" id="PF00188"/>
    </source>
</evidence>
<dbReference type="Pfam" id="PF00188">
    <property type="entry name" value="CAP"/>
    <property type="match status" value="1"/>
</dbReference>
<organism evidence="3 4">
    <name type="scientific">Alloyangia pacifica</name>
    <dbReference type="NCBI Taxonomy" id="311180"/>
    <lineage>
        <taxon>Bacteria</taxon>
        <taxon>Pseudomonadati</taxon>
        <taxon>Pseudomonadota</taxon>
        <taxon>Alphaproteobacteria</taxon>
        <taxon>Rhodobacterales</taxon>
        <taxon>Roseobacteraceae</taxon>
        <taxon>Alloyangia</taxon>
    </lineage>
</organism>
<dbReference type="Proteomes" id="UP000199392">
    <property type="component" value="Unassembled WGS sequence"/>
</dbReference>
<feature type="signal peptide" evidence="1">
    <location>
        <begin position="1"/>
        <end position="20"/>
    </location>
</feature>
<dbReference type="InterPro" id="IPR014044">
    <property type="entry name" value="CAP_dom"/>
</dbReference>
<dbReference type="SUPFAM" id="SSF55797">
    <property type="entry name" value="PR-1-like"/>
    <property type="match status" value="1"/>
</dbReference>
<keyword evidence="1" id="KW-0732">Signal</keyword>
<reference evidence="4" key="1">
    <citation type="submission" date="2016-10" db="EMBL/GenBank/DDBJ databases">
        <authorList>
            <person name="Varghese N."/>
            <person name="Submissions S."/>
        </authorList>
    </citation>
    <scope>NUCLEOTIDE SEQUENCE [LARGE SCALE GENOMIC DNA]</scope>
    <source>
        <strain evidence="4">DSM 26894</strain>
    </source>
</reference>
<accession>A0A1I6W1E4</accession>
<evidence type="ECO:0000313" key="4">
    <source>
        <dbReference type="Proteomes" id="UP000199392"/>
    </source>
</evidence>
<dbReference type="RefSeq" id="WP_092429578.1">
    <property type="nucleotide sequence ID" value="NZ_FNCL01000015.1"/>
</dbReference>
<protein>
    <submittedName>
        <fullName evidence="3">Uncharacterized conserved protein YkwD, contains CAP (CSP/antigen 5/PR1) domain</fullName>
    </submittedName>
</protein>
<dbReference type="CDD" id="cd05379">
    <property type="entry name" value="CAP_bacterial"/>
    <property type="match status" value="1"/>
</dbReference>
<dbReference type="Gene3D" id="3.40.33.10">
    <property type="entry name" value="CAP"/>
    <property type="match status" value="1"/>
</dbReference>
<dbReference type="InterPro" id="IPR035940">
    <property type="entry name" value="CAP_sf"/>
</dbReference>
<gene>
    <name evidence="3" type="ORF">SAMN04488050_11419</name>
</gene>
<name>A0A1I6W1E4_9RHOB</name>